<reference evidence="1" key="1">
    <citation type="submission" date="2019-12" db="EMBL/GenBank/DDBJ databases">
        <title>Genome sequencing and annotation of Brassica cretica.</title>
        <authorList>
            <person name="Studholme D.J."/>
            <person name="Sarris P.F."/>
        </authorList>
    </citation>
    <scope>NUCLEOTIDE SEQUENCE</scope>
    <source>
        <strain evidence="1">PFS-102/07</strain>
        <tissue evidence="1">Leaf</tissue>
    </source>
</reference>
<sequence>MVQLSDVRDILQEVVKTLSYKVVYKEVVYCDCMLTDGVFLCTWCCNVGVDVACGGFVRCVVGTKLCVGVDVFVGIFDEVVKTLSYKVAYKEVVYCDCMLSDGVFLCTWCYDVGVDVACGGFVYCVVVTKLCVGVDVFVGIFDVR</sequence>
<comment type="caution">
    <text evidence="1">The sequence shown here is derived from an EMBL/GenBank/DDBJ whole genome shotgun (WGS) entry which is preliminary data.</text>
</comment>
<organism evidence="1">
    <name type="scientific">Brassica cretica</name>
    <name type="common">Mustard</name>
    <dbReference type="NCBI Taxonomy" id="69181"/>
    <lineage>
        <taxon>Eukaryota</taxon>
        <taxon>Viridiplantae</taxon>
        <taxon>Streptophyta</taxon>
        <taxon>Embryophyta</taxon>
        <taxon>Tracheophyta</taxon>
        <taxon>Spermatophyta</taxon>
        <taxon>Magnoliopsida</taxon>
        <taxon>eudicotyledons</taxon>
        <taxon>Gunneridae</taxon>
        <taxon>Pentapetalae</taxon>
        <taxon>rosids</taxon>
        <taxon>malvids</taxon>
        <taxon>Brassicales</taxon>
        <taxon>Brassicaceae</taxon>
        <taxon>Brassiceae</taxon>
        <taxon>Brassica</taxon>
    </lineage>
</organism>
<protein>
    <submittedName>
        <fullName evidence="1">Uncharacterized protein</fullName>
    </submittedName>
</protein>
<evidence type="ECO:0000313" key="1">
    <source>
        <dbReference type="EMBL" id="KAF2588623.1"/>
    </source>
</evidence>
<dbReference type="EMBL" id="QGKY02000190">
    <property type="protein sequence ID" value="KAF2588623.1"/>
    <property type="molecule type" value="Genomic_DNA"/>
</dbReference>
<dbReference type="AlphaFoldDB" id="A0A8S9K4T9"/>
<accession>A0A8S9K4T9</accession>
<name>A0A8S9K4T9_BRACR</name>
<gene>
    <name evidence="1" type="ORF">F2Q70_00040407</name>
</gene>
<proteinExistence type="predicted"/>